<comment type="caution">
    <text evidence="3">The sequence shown here is derived from an EMBL/GenBank/DDBJ whole genome shotgun (WGS) entry which is preliminary data.</text>
</comment>
<evidence type="ECO:0000259" key="2">
    <source>
        <dbReference type="PROSITE" id="PS51222"/>
    </source>
</evidence>
<accession>A0A2G9I8I2</accession>
<dbReference type="STRING" id="429701.A0A2G9I8I2"/>
<feature type="compositionally biased region" description="Basic and acidic residues" evidence="1">
    <location>
        <begin position="94"/>
        <end position="136"/>
    </location>
</feature>
<dbReference type="PANTHER" id="PTHR46444">
    <property type="entry name" value="DCD (DEVELOPMENT AND CELL DEATH) DOMAIN PROTEIN-RELATED"/>
    <property type="match status" value="1"/>
</dbReference>
<dbReference type="Proteomes" id="UP000231279">
    <property type="component" value="Unassembled WGS sequence"/>
</dbReference>
<dbReference type="PROSITE" id="PS51222">
    <property type="entry name" value="DCD"/>
    <property type="match status" value="1"/>
</dbReference>
<feature type="domain" description="DCD" evidence="2">
    <location>
        <begin position="139"/>
        <end position="267"/>
    </location>
</feature>
<dbReference type="SMART" id="SM00767">
    <property type="entry name" value="DCD"/>
    <property type="match status" value="1"/>
</dbReference>
<name>A0A2G9I8I2_9LAMI</name>
<feature type="region of interest" description="Disordered" evidence="1">
    <location>
        <begin position="1"/>
        <end position="136"/>
    </location>
</feature>
<protein>
    <recommendedName>
        <fullName evidence="2">DCD domain-containing protein</fullName>
    </recommendedName>
</protein>
<feature type="compositionally biased region" description="Basic and acidic residues" evidence="1">
    <location>
        <begin position="22"/>
        <end position="38"/>
    </location>
</feature>
<dbReference type="AlphaFoldDB" id="A0A2G9I8I2"/>
<proteinExistence type="predicted"/>
<keyword evidence="4" id="KW-1185">Reference proteome</keyword>
<dbReference type="Pfam" id="PF10539">
    <property type="entry name" value="Dev_Cell_Death"/>
    <property type="match status" value="1"/>
</dbReference>
<dbReference type="OrthoDB" id="1920894at2759"/>
<evidence type="ECO:0000313" key="3">
    <source>
        <dbReference type="EMBL" id="PIN26063.1"/>
    </source>
</evidence>
<dbReference type="InterPro" id="IPR013989">
    <property type="entry name" value="Dev_and_cell_death_domain"/>
</dbReference>
<organism evidence="3 4">
    <name type="scientific">Handroanthus impetiginosus</name>
    <dbReference type="NCBI Taxonomy" id="429701"/>
    <lineage>
        <taxon>Eukaryota</taxon>
        <taxon>Viridiplantae</taxon>
        <taxon>Streptophyta</taxon>
        <taxon>Embryophyta</taxon>
        <taxon>Tracheophyta</taxon>
        <taxon>Spermatophyta</taxon>
        <taxon>Magnoliopsida</taxon>
        <taxon>eudicotyledons</taxon>
        <taxon>Gunneridae</taxon>
        <taxon>Pentapetalae</taxon>
        <taxon>asterids</taxon>
        <taxon>lamiids</taxon>
        <taxon>Lamiales</taxon>
        <taxon>Bignoniaceae</taxon>
        <taxon>Crescentiina</taxon>
        <taxon>Tabebuia alliance</taxon>
        <taxon>Handroanthus</taxon>
    </lineage>
</organism>
<reference evidence="4" key="1">
    <citation type="journal article" date="2018" name="Gigascience">
        <title>Genome assembly of the Pink Ipe (Handroanthus impetiginosus, Bignoniaceae), a highly valued, ecologically keystone Neotropical timber forest tree.</title>
        <authorList>
            <person name="Silva-Junior O.B."/>
            <person name="Grattapaglia D."/>
            <person name="Novaes E."/>
            <person name="Collevatti R.G."/>
        </authorList>
    </citation>
    <scope>NUCLEOTIDE SEQUENCE [LARGE SCALE GENOMIC DNA]</scope>
    <source>
        <strain evidence="4">cv. UFG-1</strain>
    </source>
</reference>
<dbReference type="PANTHER" id="PTHR46444:SF3">
    <property type="entry name" value="DCD (DEVELOPMENT AND CELL DEATH) DOMAIN PROTEIN"/>
    <property type="match status" value="1"/>
</dbReference>
<sequence>MAPRKNKKKKDDAPKSTSEMVVPDKKIMDDEKGGDAKESVAAPVPKKPCTWLKLDRLNPQTGSKPALKSSEQGKEVKSTAQVGDTKDNKRKRKEKGDERGDPNPNSSEKHIISRPEKKEKGIVNDTRDKTKKRDEESGKTLGGLIFMCNAKTKPDCFHYQLMGVPANKKELVMNIKPGLKLFLYDYDLKMLYGVYEASSAGGMKLEPSAFGGGFPAQVRFTVHKDCLPLPESMFKKALKESYDERTHKFKTELTKQQVRNLMDMFRPIPWLHPCSKPMVQDVNPSIYPVPAATALHGDPLTGQRYPNNYCLTDTGGQSIPLHHEKQFSEYHSFPNVAPPRQDPLFLTEQEYRNCGLQQGRSLLPTTAGDVSRTQEPNNLDLELKQLLRDPTSMSVHPAVQQREVNQPDPLYLNEKDYRTYGLRPSQQIQNAASPRVTTIDACDPYDEDTTSLVNRYLTIPITRAVPAEPYPPSGRELYTNDLNHTSDIQTHPRRMIPGGERASASYTLSEQSGFNQTSHSLSALEPSVFNQGYSLQHEPNLTSAPVSKRYSFAGPSLSQHR</sequence>
<dbReference type="EMBL" id="NKXS01000153">
    <property type="protein sequence ID" value="PIN26063.1"/>
    <property type="molecule type" value="Genomic_DNA"/>
</dbReference>
<gene>
    <name evidence="3" type="ORF">CDL12_01199</name>
</gene>
<evidence type="ECO:0000313" key="4">
    <source>
        <dbReference type="Proteomes" id="UP000231279"/>
    </source>
</evidence>
<evidence type="ECO:0000256" key="1">
    <source>
        <dbReference type="SAM" id="MobiDB-lite"/>
    </source>
</evidence>